<dbReference type="Gene3D" id="1.25.40.10">
    <property type="entry name" value="Tetratricopeptide repeat domain"/>
    <property type="match status" value="2"/>
</dbReference>
<dbReference type="SMART" id="SM00028">
    <property type="entry name" value="TPR"/>
    <property type="match status" value="3"/>
</dbReference>
<dbReference type="PROSITE" id="PS50005">
    <property type="entry name" value="TPR"/>
    <property type="match status" value="1"/>
</dbReference>
<evidence type="ECO:0000256" key="1">
    <source>
        <dbReference type="PROSITE-ProRule" id="PRU00339"/>
    </source>
</evidence>
<accession>A0A9X1TWK4</accession>
<proteinExistence type="predicted"/>
<dbReference type="Pfam" id="PF14559">
    <property type="entry name" value="TPR_19"/>
    <property type="match status" value="1"/>
</dbReference>
<evidence type="ECO:0000313" key="4">
    <source>
        <dbReference type="Proteomes" id="UP001139410"/>
    </source>
</evidence>
<dbReference type="RefSeq" id="WP_235066645.1">
    <property type="nucleotide sequence ID" value="NZ_JAKFGM010000001.1"/>
</dbReference>
<protein>
    <submittedName>
        <fullName evidence="3">Tetratricopeptide repeat protein</fullName>
    </submittedName>
</protein>
<reference evidence="3" key="1">
    <citation type="submission" date="2022-01" db="EMBL/GenBank/DDBJ databases">
        <authorList>
            <person name="Jo J.-H."/>
            <person name="Im W.-T."/>
        </authorList>
    </citation>
    <scope>NUCLEOTIDE SEQUENCE</scope>
    <source>
        <strain evidence="3">G124</strain>
    </source>
</reference>
<keyword evidence="4" id="KW-1185">Reference proteome</keyword>
<evidence type="ECO:0000256" key="2">
    <source>
        <dbReference type="SAM" id="MobiDB-lite"/>
    </source>
</evidence>
<dbReference type="PROSITE" id="PS50293">
    <property type="entry name" value="TPR_REGION"/>
    <property type="match status" value="1"/>
</dbReference>
<gene>
    <name evidence="3" type="ORF">LVY65_03645</name>
</gene>
<dbReference type="InterPro" id="IPR019734">
    <property type="entry name" value="TPR_rpt"/>
</dbReference>
<feature type="region of interest" description="Disordered" evidence="2">
    <location>
        <begin position="72"/>
        <end position="98"/>
    </location>
</feature>
<evidence type="ECO:0000313" key="3">
    <source>
        <dbReference type="EMBL" id="MCF2514165.1"/>
    </source>
</evidence>
<dbReference type="SUPFAM" id="SSF48452">
    <property type="entry name" value="TPR-like"/>
    <property type="match status" value="2"/>
</dbReference>
<organism evidence="3 4">
    <name type="scientific">Sphingomonas cremea</name>
    <dbReference type="NCBI Taxonomy" id="2904799"/>
    <lineage>
        <taxon>Bacteria</taxon>
        <taxon>Pseudomonadati</taxon>
        <taxon>Pseudomonadota</taxon>
        <taxon>Alphaproteobacteria</taxon>
        <taxon>Sphingomonadales</taxon>
        <taxon>Sphingomonadaceae</taxon>
        <taxon>Sphingomonas</taxon>
    </lineage>
</organism>
<dbReference type="AlphaFoldDB" id="A0A9X1TWK4"/>
<dbReference type="EMBL" id="JAKFGM010000001">
    <property type="protein sequence ID" value="MCF2514165.1"/>
    <property type="molecule type" value="Genomic_DNA"/>
</dbReference>
<sequence length="471" mass="49571">MAFSTLPPLALFAAEQGVYGRLRQHIQKIAPAAKDELAQQENGMKLTPTALTLVLASSSLAMVSPAMAQYGSSAPPKVAMPPKGEAPPAEASTGEYKPNISSSARKEIVELQTAVNAKDAANIPAKLAAAQAKAKTKDDRYVIAQLQLKAAVDVQDNAAIMTAIDAVLASDVLPPANTIPLYVNLGKLQYNTKAYDKAAASFERALQIEPNNVEATVMLAEARNAQGRPAEAVTLIQKAIAARVAAGQKPEENWYKRAVKLSFDAKMPSAPTIAREWVAAYPSQKNWRDAIRIYQSTSGLDDASLLDSMRLAQAAGALSGENDYFRFANTLVTKGFPGEAKAVLDQGFASKAIDKSRATFSQLYTLASTRSQGDRASLAASATAAKASADAKKAMVTGEAFYGYGDYAQAADLFRAALGKSGVDKDLANLRLGMSLARSGDKAGAVAALKAAGGAQAEVASLWLTWLAQQA</sequence>
<dbReference type="InterPro" id="IPR011990">
    <property type="entry name" value="TPR-like_helical_dom_sf"/>
</dbReference>
<name>A0A9X1TWK4_9SPHN</name>
<dbReference type="Proteomes" id="UP001139410">
    <property type="component" value="Unassembled WGS sequence"/>
</dbReference>
<comment type="caution">
    <text evidence="3">The sequence shown here is derived from an EMBL/GenBank/DDBJ whole genome shotgun (WGS) entry which is preliminary data.</text>
</comment>
<keyword evidence="1" id="KW-0802">TPR repeat</keyword>
<feature type="repeat" description="TPR" evidence="1">
    <location>
        <begin position="179"/>
        <end position="212"/>
    </location>
</feature>